<protein>
    <submittedName>
        <fullName evidence="1">Uncharacterized protein</fullName>
    </submittedName>
</protein>
<evidence type="ECO:0000313" key="1">
    <source>
        <dbReference type="EMBL" id="EXK23252.1"/>
    </source>
</evidence>
<accession>W9Z3P5</accession>
<dbReference type="HOGENOM" id="CLU_3242197_0_0_1"/>
<reference evidence="1" key="1">
    <citation type="submission" date="2012-04" db="EMBL/GenBank/DDBJ databases">
        <title>The Genome Sequence of Fusarium oxysporum melonis.</title>
        <authorList>
            <consortium name="The Broad Institute Genome Sequencing Platform"/>
            <person name="Ma L.-J."/>
            <person name="Gale L.R."/>
            <person name="Schwartz D.C."/>
            <person name="Zhou S."/>
            <person name="Corby-Kistler H."/>
            <person name="Young S.K."/>
            <person name="Zeng Q."/>
            <person name="Gargeya S."/>
            <person name="Fitzgerald M."/>
            <person name="Haas B."/>
            <person name="Abouelleil A."/>
            <person name="Alvarado L."/>
            <person name="Arachchi H.M."/>
            <person name="Berlin A."/>
            <person name="Brown A."/>
            <person name="Chapman S.B."/>
            <person name="Chen Z."/>
            <person name="Dunbar C."/>
            <person name="Freedman E."/>
            <person name="Gearin G."/>
            <person name="Goldberg J."/>
            <person name="Griggs A."/>
            <person name="Gujja S."/>
            <person name="Heiman D."/>
            <person name="Howarth C."/>
            <person name="Larson L."/>
            <person name="Lui A."/>
            <person name="MacDonald P.J.P."/>
            <person name="Montmayeur A."/>
            <person name="Murphy C."/>
            <person name="Neiman D."/>
            <person name="Pearson M."/>
            <person name="Priest M."/>
            <person name="Roberts A."/>
            <person name="Saif S."/>
            <person name="Shea T."/>
            <person name="Shenoy N."/>
            <person name="Sisk P."/>
            <person name="Stolte C."/>
            <person name="Sykes S."/>
            <person name="Wortman J."/>
            <person name="Nusbaum C."/>
            <person name="Birren B."/>
        </authorList>
    </citation>
    <scope>NUCLEOTIDE SEQUENCE</scope>
    <source>
        <strain evidence="1">26406</strain>
    </source>
</reference>
<reference evidence="1" key="2">
    <citation type="submission" date="2014-02" db="EMBL/GenBank/DDBJ databases">
        <title>Annotation of the Genome Sequence of Fusarium oxysporum f. sp. melonis 26406.</title>
        <authorList>
            <consortium name="The Broad Institute Genomics Platform"/>
            <person name="Ma L.-J."/>
            <person name="Corby-Kistler H."/>
            <person name="Broz K."/>
            <person name="Gale L.R."/>
            <person name="Jonkers W."/>
            <person name="O'Donnell K."/>
            <person name="Ploetz R."/>
            <person name="Steinberg C."/>
            <person name="Schwartz D.C."/>
            <person name="VanEtten H."/>
            <person name="Zhou S."/>
            <person name="Young S.K."/>
            <person name="Zeng Q."/>
            <person name="Gargeya S."/>
            <person name="Fitzgerald M."/>
            <person name="Abouelleil A."/>
            <person name="Alvarado L."/>
            <person name="Chapman S.B."/>
            <person name="Gainer-Dewar J."/>
            <person name="Goldberg J."/>
            <person name="Griggs A."/>
            <person name="Gujja S."/>
            <person name="Hansen M."/>
            <person name="Howarth C."/>
            <person name="Imamovic A."/>
            <person name="Ireland A."/>
            <person name="Larimer J."/>
            <person name="McCowan C."/>
            <person name="Murphy C."/>
            <person name="Pearson M."/>
            <person name="Poon T.W."/>
            <person name="Priest M."/>
            <person name="Roberts A."/>
            <person name="Saif S."/>
            <person name="Shea T."/>
            <person name="Sykes S."/>
            <person name="Wortman J."/>
            <person name="Nusbaum C."/>
            <person name="Birren B."/>
        </authorList>
    </citation>
    <scope>NUCLEOTIDE SEQUENCE</scope>
    <source>
        <strain evidence="1">26406</strain>
    </source>
</reference>
<proteinExistence type="predicted"/>
<sequence>MHCSAARLRRYSQSSPYLQITCLEILTVSFQDVLSFETCQCHG</sequence>
<dbReference type="Proteomes" id="UP000030703">
    <property type="component" value="Unassembled WGS sequence"/>
</dbReference>
<dbReference type="EMBL" id="KI981156">
    <property type="protein sequence ID" value="EXK23252.1"/>
    <property type="molecule type" value="Genomic_DNA"/>
</dbReference>
<name>W9Z3P5_FUSOX</name>
<dbReference type="AlphaFoldDB" id="W9Z3P5"/>
<gene>
    <name evidence="1" type="ORF">FOMG_19968</name>
</gene>
<organism evidence="1">
    <name type="scientific">Fusarium oxysporum f. sp. melonis 26406</name>
    <dbReference type="NCBI Taxonomy" id="1089452"/>
    <lineage>
        <taxon>Eukaryota</taxon>
        <taxon>Fungi</taxon>
        <taxon>Dikarya</taxon>
        <taxon>Ascomycota</taxon>
        <taxon>Pezizomycotina</taxon>
        <taxon>Sordariomycetes</taxon>
        <taxon>Hypocreomycetidae</taxon>
        <taxon>Hypocreales</taxon>
        <taxon>Nectriaceae</taxon>
        <taxon>Fusarium</taxon>
        <taxon>Fusarium oxysporum species complex</taxon>
    </lineage>
</organism>
<dbReference type="VEuPathDB" id="FungiDB:FOMG_19968"/>